<accession>A0A382GWG9</accession>
<reference evidence="1" key="1">
    <citation type="submission" date="2018-05" db="EMBL/GenBank/DDBJ databases">
        <authorList>
            <person name="Lanie J.A."/>
            <person name="Ng W.-L."/>
            <person name="Kazmierczak K.M."/>
            <person name="Andrzejewski T.M."/>
            <person name="Davidsen T.M."/>
            <person name="Wayne K.J."/>
            <person name="Tettelin H."/>
            <person name="Glass J.I."/>
            <person name="Rusch D."/>
            <person name="Podicherti R."/>
            <person name="Tsui H.-C.T."/>
            <person name="Winkler M.E."/>
        </authorList>
    </citation>
    <scope>NUCLEOTIDE SEQUENCE</scope>
</reference>
<proteinExistence type="predicted"/>
<dbReference type="EMBL" id="UINC01057733">
    <property type="protein sequence ID" value="SVB79215.1"/>
    <property type="molecule type" value="Genomic_DNA"/>
</dbReference>
<name>A0A382GWG9_9ZZZZ</name>
<feature type="non-terminal residue" evidence="1">
    <location>
        <position position="48"/>
    </location>
</feature>
<dbReference type="AlphaFoldDB" id="A0A382GWG9"/>
<protein>
    <submittedName>
        <fullName evidence="1">Uncharacterized protein</fullName>
    </submittedName>
</protein>
<sequence>MKHIILAGDSVFDNRSYVKEGEPDVRDQLADLLTDGNKATLIAEDGAI</sequence>
<organism evidence="1">
    <name type="scientific">marine metagenome</name>
    <dbReference type="NCBI Taxonomy" id="408172"/>
    <lineage>
        <taxon>unclassified sequences</taxon>
        <taxon>metagenomes</taxon>
        <taxon>ecological metagenomes</taxon>
    </lineage>
</organism>
<evidence type="ECO:0000313" key="1">
    <source>
        <dbReference type="EMBL" id="SVB79215.1"/>
    </source>
</evidence>
<gene>
    <name evidence="1" type="ORF">METZ01_LOCUS232069</name>
</gene>